<name>A0A8T8XC69_ASPJA</name>
<evidence type="ECO:0000313" key="3">
    <source>
        <dbReference type="Proteomes" id="UP000249497"/>
    </source>
</evidence>
<sequence>MTTVKASDKRDQQQGFPTSLYCTPTATPDAYLHNIEISDDYAHKSSLRPQDEIPRHTFGTINPREKWDINWSDVAPGKPRQANFWLTHYAHQPEFQPIKLNEEPVDIHEESRYQVQPRYDVPCANGWRIWAMEPSKDPVNNKDPIAESEDLNTSCGGGESED</sequence>
<proteinExistence type="predicted"/>
<dbReference type="OrthoDB" id="10563759at2759"/>
<organism evidence="2 3">
    <name type="scientific">Aspergillus japonicus CBS 114.51</name>
    <dbReference type="NCBI Taxonomy" id="1448312"/>
    <lineage>
        <taxon>Eukaryota</taxon>
        <taxon>Fungi</taxon>
        <taxon>Dikarya</taxon>
        <taxon>Ascomycota</taxon>
        <taxon>Pezizomycotina</taxon>
        <taxon>Eurotiomycetes</taxon>
        <taxon>Eurotiomycetidae</taxon>
        <taxon>Eurotiales</taxon>
        <taxon>Aspergillaceae</taxon>
        <taxon>Aspergillus</taxon>
        <taxon>Aspergillus subgen. Circumdati</taxon>
    </lineage>
</organism>
<protein>
    <submittedName>
        <fullName evidence="2">Uncharacterized protein</fullName>
    </submittedName>
</protein>
<evidence type="ECO:0000313" key="2">
    <source>
        <dbReference type="EMBL" id="RAH85846.1"/>
    </source>
</evidence>
<dbReference type="AlphaFoldDB" id="A0A8T8XC69"/>
<dbReference type="GeneID" id="37177921"/>
<dbReference type="EMBL" id="KZ824774">
    <property type="protein sequence ID" value="RAH85846.1"/>
    <property type="molecule type" value="Genomic_DNA"/>
</dbReference>
<gene>
    <name evidence="2" type="ORF">BO86DRAFT_406978</name>
</gene>
<dbReference type="RefSeq" id="XP_025531740.1">
    <property type="nucleotide sequence ID" value="XM_025674229.1"/>
</dbReference>
<reference evidence="2 3" key="1">
    <citation type="submission" date="2018-02" db="EMBL/GenBank/DDBJ databases">
        <title>The genomes of Aspergillus section Nigri reveals drivers in fungal speciation.</title>
        <authorList>
            <consortium name="DOE Joint Genome Institute"/>
            <person name="Vesth T.C."/>
            <person name="Nybo J."/>
            <person name="Theobald S."/>
            <person name="Brandl J."/>
            <person name="Frisvad J.C."/>
            <person name="Nielsen K.F."/>
            <person name="Lyhne E.K."/>
            <person name="Kogle M.E."/>
            <person name="Kuo A."/>
            <person name="Riley R."/>
            <person name="Clum A."/>
            <person name="Nolan M."/>
            <person name="Lipzen A."/>
            <person name="Salamov A."/>
            <person name="Henrissat B."/>
            <person name="Wiebenga A."/>
            <person name="De vries R.P."/>
            <person name="Grigoriev I.V."/>
            <person name="Mortensen U.H."/>
            <person name="Andersen M.R."/>
            <person name="Baker S.E."/>
        </authorList>
    </citation>
    <scope>NUCLEOTIDE SEQUENCE [LARGE SCALE GENOMIC DNA]</scope>
    <source>
        <strain evidence="2 3">CBS 114.51</strain>
    </source>
</reference>
<evidence type="ECO:0000256" key="1">
    <source>
        <dbReference type="SAM" id="MobiDB-lite"/>
    </source>
</evidence>
<accession>A0A8T8XC69</accession>
<feature type="region of interest" description="Disordered" evidence="1">
    <location>
        <begin position="134"/>
        <end position="162"/>
    </location>
</feature>
<feature type="region of interest" description="Disordered" evidence="1">
    <location>
        <begin position="1"/>
        <end position="21"/>
    </location>
</feature>
<keyword evidence="3" id="KW-1185">Reference proteome</keyword>
<feature type="compositionally biased region" description="Basic and acidic residues" evidence="1">
    <location>
        <begin position="1"/>
        <end position="12"/>
    </location>
</feature>
<dbReference type="Proteomes" id="UP000249497">
    <property type="component" value="Unassembled WGS sequence"/>
</dbReference>